<dbReference type="Pfam" id="PF00501">
    <property type="entry name" value="AMP-binding"/>
    <property type="match status" value="1"/>
</dbReference>
<sequence>MIGWLDDPSEQRGVRFRQDDGAWQRLTYRELAARTLRAGAALADEGVRPGDVVPLVLPAGPDFVSQFFGLLAIGATPSVLPLPQALRAGEGYQNQLRAIAARIRPKLAVADPRYQDVVRESVAELGTATRVVAPVHADREDAAPRANGELAVLQFTSGSRGAPRGLRISVANMAANLRMIQSWMNPQGHGAVTWLPLYHDMGLVGGLLGGLTVQVEHALMRPEQFIRDSTGWLAEYGRHPYTSMCMPNFGFERVLARTRPEHLDGLDFAALRAVVSGAERIDPAVLARFVALLQPHGFDIHALMPAYGLAEGTLAVTGVGRQQVPRLVRASGLERRLGEKLDVGSVVELGAEPVSEPWLWQVSCGRPMDGVRVDILDEEGAPQPEGVLGEIYVEGPSVAEGYVDATPEDRAKLGDGKLHTGDAGFLLDGELYVVGRLGDSVKINGQTVFVEDIELELVASGAISRNHATVVAGVTAGTPTVLVVTERPLGERLDEALSVIKSFTGDAASARVMYVKRGAIPLTSSRKPRRRALWLSYAAGELKERKDS</sequence>
<dbReference type="InterPro" id="IPR000873">
    <property type="entry name" value="AMP-dep_synth/lig_dom"/>
</dbReference>
<comment type="similarity">
    <text evidence="1">Belongs to the ATP-dependent AMP-binding enzyme family.</text>
</comment>
<dbReference type="SUPFAM" id="SSF56801">
    <property type="entry name" value="Acetyl-CoA synthetase-like"/>
    <property type="match status" value="1"/>
</dbReference>
<gene>
    <name evidence="3" type="ORF">RM779_07945</name>
</gene>
<organism evidence="3 4">
    <name type="scientific">Streptomyces johnsoniae</name>
    <dbReference type="NCBI Taxonomy" id="3075532"/>
    <lineage>
        <taxon>Bacteria</taxon>
        <taxon>Bacillati</taxon>
        <taxon>Actinomycetota</taxon>
        <taxon>Actinomycetes</taxon>
        <taxon>Kitasatosporales</taxon>
        <taxon>Streptomycetaceae</taxon>
        <taxon>Streptomyces</taxon>
    </lineage>
</organism>
<keyword evidence="4" id="KW-1185">Reference proteome</keyword>
<reference evidence="4" key="1">
    <citation type="submission" date="2023-07" db="EMBL/GenBank/DDBJ databases">
        <title>30 novel species of actinomycetes from the DSMZ collection.</title>
        <authorList>
            <person name="Nouioui I."/>
        </authorList>
    </citation>
    <scope>NUCLEOTIDE SEQUENCE [LARGE SCALE GENOMIC DNA]</scope>
    <source>
        <strain evidence="4">DSM 41886</strain>
    </source>
</reference>
<dbReference type="PANTHER" id="PTHR22754:SF32">
    <property type="entry name" value="DISCO-INTERACTING PROTEIN 2"/>
    <property type="match status" value="1"/>
</dbReference>
<evidence type="ECO:0000313" key="4">
    <source>
        <dbReference type="Proteomes" id="UP001183615"/>
    </source>
</evidence>
<protein>
    <submittedName>
        <fullName evidence="3">AMP-binding protein</fullName>
    </submittedName>
</protein>
<dbReference type="InterPro" id="IPR042099">
    <property type="entry name" value="ANL_N_sf"/>
</dbReference>
<dbReference type="InterPro" id="IPR045851">
    <property type="entry name" value="AMP-bd_C_sf"/>
</dbReference>
<dbReference type="PANTHER" id="PTHR22754">
    <property type="entry name" value="DISCO-INTERACTING PROTEIN 2 DIP2 -RELATED"/>
    <property type="match status" value="1"/>
</dbReference>
<dbReference type="Proteomes" id="UP001183615">
    <property type="component" value="Unassembled WGS sequence"/>
</dbReference>
<evidence type="ECO:0000256" key="1">
    <source>
        <dbReference type="ARBA" id="ARBA00006432"/>
    </source>
</evidence>
<dbReference type="RefSeq" id="WP_311616951.1">
    <property type="nucleotide sequence ID" value="NZ_JAVREV010000003.1"/>
</dbReference>
<dbReference type="Gene3D" id="3.30.300.30">
    <property type="match status" value="1"/>
</dbReference>
<feature type="domain" description="AMP-dependent synthetase/ligase" evidence="2">
    <location>
        <begin position="21"/>
        <end position="402"/>
    </location>
</feature>
<dbReference type="EMBL" id="JAVREV010000003">
    <property type="protein sequence ID" value="MDT0442527.1"/>
    <property type="molecule type" value="Genomic_DNA"/>
</dbReference>
<proteinExistence type="inferred from homology"/>
<name>A0ABU2S0N2_9ACTN</name>
<evidence type="ECO:0000313" key="3">
    <source>
        <dbReference type="EMBL" id="MDT0442527.1"/>
    </source>
</evidence>
<accession>A0ABU2S0N2</accession>
<dbReference type="Gene3D" id="3.40.50.12780">
    <property type="entry name" value="N-terminal domain of ligase-like"/>
    <property type="match status" value="1"/>
</dbReference>
<evidence type="ECO:0000259" key="2">
    <source>
        <dbReference type="Pfam" id="PF00501"/>
    </source>
</evidence>
<comment type="caution">
    <text evidence="3">The sequence shown here is derived from an EMBL/GenBank/DDBJ whole genome shotgun (WGS) entry which is preliminary data.</text>
</comment>